<accession>D1GF44</accession>
<name>D1GF44_9VIRU</name>
<feature type="transmembrane region" description="Helical" evidence="1">
    <location>
        <begin position="71"/>
        <end position="94"/>
    </location>
</feature>
<feature type="transmembrane region" description="Helical" evidence="1">
    <location>
        <begin position="12"/>
        <end position="31"/>
    </location>
</feature>
<keyword evidence="3" id="KW-1185">Reference proteome</keyword>
<sequence length="99" mass="11010">MSLIQKPWFRIPAYLGIFFFSWGVEALYLQVMNNELAYNLGIFILGALVPFLVSLVSTFKFMRKGYLVGPIVLNVVNFVLGLFLYALILLGIAVGTGMG</sequence>
<organism evidence="2 3">
    <name type="scientific">Sulfolobus spindle-shaped virus 6</name>
    <dbReference type="NCBI Taxonomy" id="693627"/>
    <lineage>
        <taxon>Viruses</taxon>
        <taxon>Viruses incertae sedis</taxon>
        <taxon>Fuselloviridae</taxon>
        <taxon>Betafusellovirus</taxon>
        <taxon>Betafusellovirus hveragerdiense</taxon>
    </lineage>
</organism>
<protein>
    <submittedName>
        <fullName evidence="2">Uncharacterized protein</fullName>
    </submittedName>
</protein>
<dbReference type="Proteomes" id="UP000009164">
    <property type="component" value="Segment"/>
</dbReference>
<keyword evidence="1" id="KW-0812">Transmembrane</keyword>
<evidence type="ECO:0000256" key="1">
    <source>
        <dbReference type="SAM" id="Phobius"/>
    </source>
</evidence>
<keyword evidence="1" id="KW-0472">Membrane</keyword>
<feature type="transmembrane region" description="Helical" evidence="1">
    <location>
        <begin position="37"/>
        <end position="59"/>
    </location>
</feature>
<proteinExistence type="predicted"/>
<dbReference type="EMBL" id="FJ870915">
    <property type="protein sequence ID" value="ACZ35745.1"/>
    <property type="molecule type" value="Genomic_DNA"/>
</dbReference>
<dbReference type="GeneID" id="8676828"/>
<evidence type="ECO:0000313" key="2">
    <source>
        <dbReference type="EMBL" id="ACZ35745.1"/>
    </source>
</evidence>
<evidence type="ECO:0000313" key="3">
    <source>
        <dbReference type="Proteomes" id="UP000009164"/>
    </source>
</evidence>
<keyword evidence="1" id="KW-1133">Transmembrane helix</keyword>
<dbReference type="KEGG" id="vg:8676828"/>
<dbReference type="RefSeq" id="YP_003331476.1">
    <property type="nucleotide sequence ID" value="NC_013587.1"/>
</dbReference>
<reference evidence="2 3" key="1">
    <citation type="journal article" date="2009" name="Environ. Microbiol.">
        <title>Four newly isolated fuselloviruses from extreme geothermal environments reveal unusual morphologies and a possible interviral recombination mechanism.</title>
        <authorList>
            <person name="Redder P."/>
            <person name="Peng X."/>
            <person name="Brugger K."/>
            <person name="Shah S.A."/>
            <person name="Roesch F."/>
            <person name="Greve B."/>
            <person name="She Q."/>
            <person name="Schleper C."/>
            <person name="Forterre P."/>
            <person name="Garrett R.A."/>
            <person name="Prangishvili D."/>
        </authorList>
    </citation>
    <scope>NUCLEOTIDE SEQUENCE [LARGE SCALE GENOMIC DNA]</scope>
</reference>